<dbReference type="EMBL" id="CZPZ01000012">
    <property type="protein sequence ID" value="CUS35193.1"/>
    <property type="molecule type" value="Genomic_DNA"/>
</dbReference>
<proteinExistence type="predicted"/>
<reference evidence="2" key="1">
    <citation type="submission" date="2015-10" db="EMBL/GenBank/DDBJ databases">
        <authorList>
            <person name="Luecker S."/>
            <person name="Luecker S."/>
        </authorList>
    </citation>
    <scope>NUCLEOTIDE SEQUENCE [LARGE SCALE GENOMIC DNA]</scope>
</reference>
<gene>
    <name evidence="1" type="ORF">COMA2_20135</name>
</gene>
<organism evidence="1 2">
    <name type="scientific">Candidatus Nitrospira nitrificans</name>
    <dbReference type="NCBI Taxonomy" id="1742973"/>
    <lineage>
        <taxon>Bacteria</taxon>
        <taxon>Pseudomonadati</taxon>
        <taxon>Nitrospirota</taxon>
        <taxon>Nitrospiria</taxon>
        <taxon>Nitrospirales</taxon>
        <taxon>Nitrospiraceae</taxon>
        <taxon>Nitrospira</taxon>
    </lineage>
</organism>
<evidence type="ECO:0000313" key="2">
    <source>
        <dbReference type="Proteomes" id="UP000198736"/>
    </source>
</evidence>
<accession>A0A0S4LE96</accession>
<name>A0A0S4LE96_9BACT</name>
<dbReference type="STRING" id="1742973.COMA2_20135"/>
<protein>
    <submittedName>
        <fullName evidence="1">Uncharacterized protein</fullName>
    </submittedName>
</protein>
<dbReference type="Proteomes" id="UP000198736">
    <property type="component" value="Unassembled WGS sequence"/>
</dbReference>
<keyword evidence="2" id="KW-1185">Reference proteome</keyword>
<sequence>MKVVSREQPNLMVIAHTETEPSLASERDERWHSSEGVRRNERALALRNVSLQQT</sequence>
<dbReference type="AlphaFoldDB" id="A0A0S4LE96"/>
<evidence type="ECO:0000313" key="1">
    <source>
        <dbReference type="EMBL" id="CUS35193.1"/>
    </source>
</evidence>